<dbReference type="PANTHER" id="PTHR34876:SF4">
    <property type="entry name" value="1,4-BETA-D-GLUCAN CELLOBIOHYDROLASE C-RELATED"/>
    <property type="match status" value="1"/>
</dbReference>
<keyword evidence="5 7" id="KW-0326">Glycosidase</keyword>
<evidence type="ECO:0000256" key="1">
    <source>
        <dbReference type="ARBA" id="ARBA00022729"/>
    </source>
</evidence>
<dbReference type="InterPro" id="IPR036434">
    <property type="entry name" value="Beta_cellobiohydrolase_sf"/>
</dbReference>
<dbReference type="GO" id="GO:0007154">
    <property type="term" value="P:cell communication"/>
    <property type="evidence" value="ECO:0007669"/>
    <property type="project" value="InterPro"/>
</dbReference>
<keyword evidence="5" id="KW-0136">Cellulose degradation</keyword>
<dbReference type="InterPro" id="IPR016288">
    <property type="entry name" value="Beta_cellobiohydrolase"/>
</dbReference>
<dbReference type="Pfam" id="PF03160">
    <property type="entry name" value="Calx-beta"/>
    <property type="match status" value="1"/>
</dbReference>
<evidence type="ECO:0000256" key="5">
    <source>
        <dbReference type="RuleBase" id="RU361186"/>
    </source>
</evidence>
<comment type="similarity">
    <text evidence="5">Belongs to the glycosyl hydrolase family 6.</text>
</comment>
<sequence length="471" mass="51923">MSRTIPRLAAVAAASLLTLVAVPAASADGTVRLASESYTVTEGDGSAAIKVVRTDARQAGRVRFGVWYDRSATAHQDYQPVSGRVDFAPGQTEAFFHVPIVDDAIVEGPETVKVGLYGPYPMKLGTPNRGKLTILDNDAVKTERDPLNPLMLDVAPTNGNPLQGARFFVDEEWGLAQVAIRKHKRRHPKAAEQLRVIAEQPETKRFGTWTKRPRFEISTYLQRVQQTDPGSVPLVATYRLKHLQCGGVSDSRKDVASYKRWYDEFAAGIGNQRIVLFYEIDALITMKCLSAKGRAARIEELRYAIDVLSKLPHAVVYVDAGSGLAHGAPYIAAKLRQVGVRKIQGFFTNATHQNWTSKEIRYAQQLRRLTGGKARFVVNTSGNGRGPDVPKDRVKHGNSFRCNSPQNGLGPRPTSDVPARYTGLDALVWIGNPGRSAGRCALKLYRRVPPTGSFWLEYALKLIENANHAIR</sequence>
<feature type="chain" id="PRO_5039753051" description="Glucanase" evidence="5">
    <location>
        <begin position="28"/>
        <end position="471"/>
    </location>
</feature>
<protein>
    <recommendedName>
        <fullName evidence="5">Glucanase</fullName>
        <ecNumber evidence="5">3.2.1.-</ecNumber>
    </recommendedName>
</protein>
<dbReference type="GO" id="GO:0030245">
    <property type="term" value="P:cellulose catabolic process"/>
    <property type="evidence" value="ECO:0007669"/>
    <property type="project" value="UniProtKB-KW"/>
</dbReference>
<comment type="caution">
    <text evidence="7">The sequence shown here is derived from an EMBL/GenBank/DDBJ whole genome shotgun (WGS) entry which is preliminary data.</text>
</comment>
<evidence type="ECO:0000256" key="3">
    <source>
        <dbReference type="ARBA" id="ARBA00022837"/>
    </source>
</evidence>
<dbReference type="Gene3D" id="3.20.20.40">
    <property type="entry name" value="1, 4-beta cellobiohydrolase"/>
    <property type="match status" value="1"/>
</dbReference>
<evidence type="ECO:0000313" key="8">
    <source>
        <dbReference type="Proteomes" id="UP000585272"/>
    </source>
</evidence>
<reference evidence="7 8" key="1">
    <citation type="submission" date="2020-08" db="EMBL/GenBank/DDBJ databases">
        <title>Genomic Encyclopedia of Archaeal and Bacterial Type Strains, Phase II (KMG-II): from individual species to whole genera.</title>
        <authorList>
            <person name="Goeker M."/>
        </authorList>
    </citation>
    <scope>NUCLEOTIDE SEQUENCE [LARGE SCALE GENOMIC DNA]</scope>
    <source>
        <strain evidence="7 8">DSM 23288</strain>
    </source>
</reference>
<dbReference type="EC" id="3.2.1.-" evidence="5"/>
<dbReference type="SMART" id="SM00237">
    <property type="entry name" value="Calx_beta"/>
    <property type="match status" value="1"/>
</dbReference>
<dbReference type="Pfam" id="PF01341">
    <property type="entry name" value="Glyco_hydro_6"/>
    <property type="match status" value="1"/>
</dbReference>
<accession>A0A840ILK9</accession>
<dbReference type="Proteomes" id="UP000585272">
    <property type="component" value="Unassembled WGS sequence"/>
</dbReference>
<evidence type="ECO:0000256" key="4">
    <source>
        <dbReference type="PIRSR" id="PIRSR001100-1"/>
    </source>
</evidence>
<proteinExistence type="inferred from homology"/>
<dbReference type="AlphaFoldDB" id="A0A840ILK9"/>
<keyword evidence="8" id="KW-1185">Reference proteome</keyword>
<dbReference type="RefSeq" id="WP_183345224.1">
    <property type="nucleotide sequence ID" value="NZ_JACHNU010000009.1"/>
</dbReference>
<dbReference type="PANTHER" id="PTHR34876">
    <property type="match status" value="1"/>
</dbReference>
<keyword evidence="2" id="KW-0677">Repeat</keyword>
<dbReference type="GO" id="GO:0016020">
    <property type="term" value="C:membrane"/>
    <property type="evidence" value="ECO:0007669"/>
    <property type="project" value="InterPro"/>
</dbReference>
<dbReference type="PIRSF" id="PIRSF001100">
    <property type="entry name" value="Beta_cellobiohydrolase"/>
    <property type="match status" value="1"/>
</dbReference>
<dbReference type="InterPro" id="IPR038081">
    <property type="entry name" value="CalX-like_sf"/>
</dbReference>
<evidence type="ECO:0000259" key="6">
    <source>
        <dbReference type="SMART" id="SM00237"/>
    </source>
</evidence>
<dbReference type="SUPFAM" id="SSF51989">
    <property type="entry name" value="Glycosyl hydrolases family 6, cellulases"/>
    <property type="match status" value="1"/>
</dbReference>
<keyword evidence="1 5" id="KW-0732">Signal</keyword>
<keyword evidence="5" id="KW-0624">Polysaccharide degradation</keyword>
<dbReference type="InterPro" id="IPR003644">
    <property type="entry name" value="Calx_beta"/>
</dbReference>
<keyword evidence="5" id="KW-0119">Carbohydrate metabolism</keyword>
<dbReference type="GO" id="GO:0004553">
    <property type="term" value="F:hydrolase activity, hydrolyzing O-glycosyl compounds"/>
    <property type="evidence" value="ECO:0007669"/>
    <property type="project" value="InterPro"/>
</dbReference>
<feature type="domain" description="Calx-beta" evidence="6">
    <location>
        <begin position="20"/>
        <end position="117"/>
    </location>
</feature>
<keyword evidence="5 7" id="KW-0378">Hydrolase</keyword>
<keyword evidence="3" id="KW-0106">Calcium</keyword>
<feature type="signal peptide" evidence="5">
    <location>
        <begin position="1"/>
        <end position="27"/>
    </location>
</feature>
<dbReference type="Gene3D" id="2.60.40.2030">
    <property type="match status" value="1"/>
</dbReference>
<dbReference type="PRINTS" id="PR00733">
    <property type="entry name" value="GLHYDRLASE6"/>
</dbReference>
<evidence type="ECO:0000256" key="2">
    <source>
        <dbReference type="ARBA" id="ARBA00022737"/>
    </source>
</evidence>
<feature type="active site" description="Proton donor" evidence="4">
    <location>
        <position position="281"/>
    </location>
</feature>
<dbReference type="EMBL" id="JACHNU010000009">
    <property type="protein sequence ID" value="MBB4664828.1"/>
    <property type="molecule type" value="Genomic_DNA"/>
</dbReference>
<dbReference type="SUPFAM" id="SSF141072">
    <property type="entry name" value="CalX-like"/>
    <property type="match status" value="1"/>
</dbReference>
<evidence type="ECO:0000313" key="7">
    <source>
        <dbReference type="EMBL" id="MBB4664828.1"/>
    </source>
</evidence>
<name>A0A840ILK9_9ACTN</name>
<organism evidence="7 8">
    <name type="scientific">Conexibacter arvalis</name>
    <dbReference type="NCBI Taxonomy" id="912552"/>
    <lineage>
        <taxon>Bacteria</taxon>
        <taxon>Bacillati</taxon>
        <taxon>Actinomycetota</taxon>
        <taxon>Thermoleophilia</taxon>
        <taxon>Solirubrobacterales</taxon>
        <taxon>Conexibacteraceae</taxon>
        <taxon>Conexibacter</taxon>
    </lineage>
</organism>
<gene>
    <name evidence="7" type="ORF">BDZ31_004446</name>
</gene>